<keyword evidence="14 16" id="KW-0368">Histidine biosynthesis</keyword>
<dbReference type="UniPathway" id="UPA00031">
    <property type="reaction ID" value="UER00006"/>
</dbReference>
<comment type="subcellular location">
    <subcellularLocation>
        <location evidence="2 16">Cytoplasm</location>
    </subcellularLocation>
</comment>
<comment type="caution">
    <text evidence="18">The sequence shown here is derived from an EMBL/GenBank/DDBJ whole genome shotgun (WGS) entry which is preliminary data.</text>
</comment>
<comment type="similarity">
    <text evidence="4 16">Belongs to the ATP phosphoribosyltransferase family. Short subfamily.</text>
</comment>
<evidence type="ECO:0000256" key="7">
    <source>
        <dbReference type="ARBA" id="ARBA00020998"/>
    </source>
</evidence>
<dbReference type="NCBIfam" id="TIGR00070">
    <property type="entry name" value="hisG"/>
    <property type="match status" value="1"/>
</dbReference>
<evidence type="ECO:0000256" key="4">
    <source>
        <dbReference type="ARBA" id="ARBA00009489"/>
    </source>
</evidence>
<dbReference type="Gene3D" id="3.40.190.10">
    <property type="entry name" value="Periplasmic binding protein-like II"/>
    <property type="match status" value="2"/>
</dbReference>
<dbReference type="CDD" id="cd13595">
    <property type="entry name" value="PBP2_HisGs"/>
    <property type="match status" value="1"/>
</dbReference>
<evidence type="ECO:0000256" key="6">
    <source>
        <dbReference type="ARBA" id="ARBA00011946"/>
    </source>
</evidence>
<evidence type="ECO:0000256" key="14">
    <source>
        <dbReference type="ARBA" id="ARBA00023102"/>
    </source>
</evidence>
<keyword evidence="8 16" id="KW-0963">Cytoplasm</keyword>
<comment type="domain">
    <text evidence="16">Lacks the C-terminal regulatory region which is replaced by HisZ.</text>
</comment>
<keyword evidence="10 16" id="KW-0328">Glycosyltransferase</keyword>
<evidence type="ECO:0000256" key="11">
    <source>
        <dbReference type="ARBA" id="ARBA00022679"/>
    </source>
</evidence>
<dbReference type="RefSeq" id="WP_068717721.1">
    <property type="nucleotide sequence ID" value="NZ_LWDV01000009.1"/>
</dbReference>
<accession>A0A1C0A7H9</accession>
<comment type="subunit">
    <text evidence="5 16">Heteromultimer composed of HisG and HisZ subunits.</text>
</comment>
<dbReference type="GO" id="GO:0005737">
    <property type="term" value="C:cytoplasm"/>
    <property type="evidence" value="ECO:0007669"/>
    <property type="project" value="UniProtKB-SubCell"/>
</dbReference>
<comment type="pathway">
    <text evidence="3 16">Amino-acid biosynthesis; L-histidine biosynthesis; L-histidine from 5-phospho-alpha-D-ribose 1-diphosphate: step 1/9.</text>
</comment>
<dbReference type="EC" id="2.4.2.17" evidence="6 16"/>
<dbReference type="FunFam" id="3.40.190.10:FF:000008">
    <property type="entry name" value="ATP phosphoribosyltransferase"/>
    <property type="match status" value="1"/>
</dbReference>
<keyword evidence="13 16" id="KW-0067">ATP-binding</keyword>
<evidence type="ECO:0000256" key="12">
    <source>
        <dbReference type="ARBA" id="ARBA00022741"/>
    </source>
</evidence>
<dbReference type="PANTHER" id="PTHR21403:SF8">
    <property type="entry name" value="ATP PHOSPHORIBOSYLTRANSFERASE"/>
    <property type="match status" value="1"/>
</dbReference>
<dbReference type="Proteomes" id="UP000093514">
    <property type="component" value="Unassembled WGS sequence"/>
</dbReference>
<proteinExistence type="inferred from homology"/>
<dbReference type="AlphaFoldDB" id="A0A1C0A7H9"/>
<evidence type="ECO:0000313" key="19">
    <source>
        <dbReference type="Proteomes" id="UP000093514"/>
    </source>
</evidence>
<name>A0A1C0A7H9_9FIRM</name>
<dbReference type="InterPro" id="IPR024893">
    <property type="entry name" value="ATP_PRibTrfase_HisG_short"/>
</dbReference>
<dbReference type="GO" id="GO:0003879">
    <property type="term" value="F:ATP phosphoribosyltransferase activity"/>
    <property type="evidence" value="ECO:0007669"/>
    <property type="project" value="UniProtKB-UniRule"/>
</dbReference>
<keyword evidence="11 16" id="KW-0808">Transferase</keyword>
<dbReference type="InterPro" id="IPR013820">
    <property type="entry name" value="ATP_PRibTrfase_cat"/>
</dbReference>
<keyword evidence="9 16" id="KW-0028">Amino-acid biosynthesis</keyword>
<protein>
    <recommendedName>
        <fullName evidence="7 16">ATP phosphoribosyltransferase</fullName>
        <shortName evidence="16">ATP-PRT</shortName>
        <shortName evidence="16">ATP-PRTase</shortName>
        <ecNumber evidence="6 16">2.4.2.17</ecNumber>
    </recommendedName>
</protein>
<dbReference type="InterPro" id="IPR001348">
    <property type="entry name" value="ATP_PRibTrfase_HisG"/>
</dbReference>
<dbReference type="EMBL" id="LWDV01000009">
    <property type="protein sequence ID" value="OCL26171.1"/>
    <property type="molecule type" value="Genomic_DNA"/>
</dbReference>
<dbReference type="FunFam" id="3.40.190.10:FF:000011">
    <property type="entry name" value="ATP phosphoribosyltransferase"/>
    <property type="match status" value="1"/>
</dbReference>
<evidence type="ECO:0000256" key="9">
    <source>
        <dbReference type="ARBA" id="ARBA00022605"/>
    </source>
</evidence>
<reference evidence="19" key="1">
    <citation type="submission" date="2016-07" db="EMBL/GenBank/DDBJ databases">
        <authorList>
            <person name="Florea S."/>
            <person name="Webb J.S."/>
            <person name="Jaromczyk J."/>
            <person name="Schardl C.L."/>
        </authorList>
    </citation>
    <scope>NUCLEOTIDE SEQUENCE [LARGE SCALE GENOMIC DNA]</scope>
    <source>
        <strain evidence="19">Z6</strain>
    </source>
</reference>
<evidence type="ECO:0000256" key="10">
    <source>
        <dbReference type="ARBA" id="ARBA00022676"/>
    </source>
</evidence>
<evidence type="ECO:0000256" key="15">
    <source>
        <dbReference type="ARBA" id="ARBA00024861"/>
    </source>
</evidence>
<comment type="catalytic activity">
    <reaction evidence="1 16">
        <text>1-(5-phospho-beta-D-ribosyl)-ATP + diphosphate = 5-phospho-alpha-D-ribose 1-diphosphate + ATP</text>
        <dbReference type="Rhea" id="RHEA:18473"/>
        <dbReference type="ChEBI" id="CHEBI:30616"/>
        <dbReference type="ChEBI" id="CHEBI:33019"/>
        <dbReference type="ChEBI" id="CHEBI:58017"/>
        <dbReference type="ChEBI" id="CHEBI:73183"/>
        <dbReference type="EC" id="2.4.2.17"/>
    </reaction>
</comment>
<evidence type="ECO:0000256" key="3">
    <source>
        <dbReference type="ARBA" id="ARBA00004667"/>
    </source>
</evidence>
<gene>
    <name evidence="16" type="primary">hisG</name>
    <name evidence="18" type="ORF">U472_09150</name>
</gene>
<evidence type="ECO:0000256" key="16">
    <source>
        <dbReference type="HAMAP-Rule" id="MF_01018"/>
    </source>
</evidence>
<evidence type="ECO:0000313" key="18">
    <source>
        <dbReference type="EMBL" id="OCL26171.1"/>
    </source>
</evidence>
<keyword evidence="12 16" id="KW-0547">Nucleotide-binding</keyword>
<evidence type="ECO:0000256" key="13">
    <source>
        <dbReference type="ARBA" id="ARBA00022840"/>
    </source>
</evidence>
<reference evidence="18 19" key="2">
    <citation type="submission" date="2016-08" db="EMBL/GenBank/DDBJ databases">
        <title>Orenia metallireducens sp. nov. strain Z6, a Novel Metal-reducing Firmicute from the Deep Subsurface.</title>
        <authorList>
            <person name="Maxim B.I."/>
            <person name="Kenneth K."/>
            <person name="Flynn T.M."/>
            <person name="Oloughlin E.J."/>
            <person name="Locke R.A."/>
            <person name="Weber J.R."/>
            <person name="Egan S.M."/>
            <person name="Mackie R.I."/>
            <person name="Cann I.K."/>
        </authorList>
    </citation>
    <scope>NUCLEOTIDE SEQUENCE [LARGE SCALE GENOMIC DNA]</scope>
    <source>
        <strain evidence="18 19">Z6</strain>
    </source>
</reference>
<dbReference type="Pfam" id="PF01634">
    <property type="entry name" value="HisG"/>
    <property type="match status" value="1"/>
</dbReference>
<dbReference type="InterPro" id="IPR018198">
    <property type="entry name" value="ATP_PRibTrfase_CS"/>
</dbReference>
<dbReference type="GO" id="GO:0000105">
    <property type="term" value="P:L-histidine biosynthetic process"/>
    <property type="evidence" value="ECO:0007669"/>
    <property type="project" value="UniProtKB-UniRule"/>
</dbReference>
<dbReference type="SUPFAM" id="SSF53850">
    <property type="entry name" value="Periplasmic binding protein-like II"/>
    <property type="match status" value="1"/>
</dbReference>
<sequence length="213" mass="23223">MNKLTIALPKGRLFKSVVKILQEAGIINRDLDDDSRKLVLTDKDNNIDIILSKAVDVQTYVENGVADIGVAGKDVLLEAGAKICEVLDLGLGYCRLVVALPKDKGITNLSQLPPTGRVATKYVNVAQRYFDKNGIQIEVVKLNGSIELAPIIGLSDMIVDITSTGTTLKENNLIEIAEIAESSARLIVNQVSYKSEYSRIRDIIEKVRTVISG</sequence>
<dbReference type="PANTHER" id="PTHR21403">
    <property type="entry name" value="ATP PHOSPHORIBOSYLTRANSFERASE ATP-PRTASE"/>
    <property type="match status" value="1"/>
</dbReference>
<dbReference type="GO" id="GO:0005524">
    <property type="term" value="F:ATP binding"/>
    <property type="evidence" value="ECO:0007669"/>
    <property type="project" value="UniProtKB-KW"/>
</dbReference>
<comment type="function">
    <text evidence="15 16">Catalyzes the condensation of ATP and 5-phosphoribose 1-diphosphate to form N'-(5'-phosphoribosyl)-ATP (PR-ATP). Has a crucial role in the pathway because the rate of histidine biosynthesis seems to be controlled primarily by regulation of HisG enzymatic activity.</text>
</comment>
<evidence type="ECO:0000256" key="5">
    <source>
        <dbReference type="ARBA" id="ARBA00011496"/>
    </source>
</evidence>
<dbReference type="PROSITE" id="PS01316">
    <property type="entry name" value="ATP_P_PHORIBOSYLTR"/>
    <property type="match status" value="1"/>
</dbReference>
<feature type="domain" description="ATP phosphoribosyltransferase catalytic" evidence="17">
    <location>
        <begin position="53"/>
        <end position="208"/>
    </location>
</feature>
<evidence type="ECO:0000256" key="1">
    <source>
        <dbReference type="ARBA" id="ARBA00000915"/>
    </source>
</evidence>
<evidence type="ECO:0000256" key="8">
    <source>
        <dbReference type="ARBA" id="ARBA00022490"/>
    </source>
</evidence>
<keyword evidence="19" id="KW-1185">Reference proteome</keyword>
<evidence type="ECO:0000259" key="17">
    <source>
        <dbReference type="Pfam" id="PF01634"/>
    </source>
</evidence>
<dbReference type="HAMAP" id="MF_01018">
    <property type="entry name" value="HisG_Short"/>
    <property type="match status" value="1"/>
</dbReference>
<evidence type="ECO:0000256" key="2">
    <source>
        <dbReference type="ARBA" id="ARBA00004496"/>
    </source>
</evidence>
<dbReference type="OrthoDB" id="9801867at2"/>
<organism evidence="18 19">
    <name type="scientific">Orenia metallireducens</name>
    <dbReference type="NCBI Taxonomy" id="1413210"/>
    <lineage>
        <taxon>Bacteria</taxon>
        <taxon>Bacillati</taxon>
        <taxon>Bacillota</taxon>
        <taxon>Clostridia</taxon>
        <taxon>Halanaerobiales</taxon>
        <taxon>Halobacteroidaceae</taxon>
        <taxon>Orenia</taxon>
    </lineage>
</organism>